<reference evidence="2" key="1">
    <citation type="submission" date="2021-02" db="EMBL/GenBank/DDBJ databases">
        <authorList>
            <person name="Nieuwenhuis M."/>
            <person name="Van De Peppel L.J.J."/>
        </authorList>
    </citation>
    <scope>NUCLEOTIDE SEQUENCE</scope>
    <source>
        <strain evidence="2">D49</strain>
    </source>
</reference>
<protein>
    <recommendedName>
        <fullName evidence="1">DUF6533 domain-containing protein</fullName>
    </recommendedName>
</protein>
<accession>A0A9P7FU35</accession>
<evidence type="ECO:0000313" key="3">
    <source>
        <dbReference type="Proteomes" id="UP000717328"/>
    </source>
</evidence>
<proteinExistence type="predicted"/>
<dbReference type="OrthoDB" id="2638860at2759"/>
<name>A0A9P7FU35_9AGAR</name>
<dbReference type="AlphaFoldDB" id="A0A9P7FU35"/>
<keyword evidence="3" id="KW-1185">Reference proteome</keyword>
<dbReference type="EMBL" id="JABCKI010005843">
    <property type="protein sequence ID" value="KAG5637280.1"/>
    <property type="molecule type" value="Genomic_DNA"/>
</dbReference>
<organism evidence="2 3">
    <name type="scientific">Sphagnurus paluster</name>
    <dbReference type="NCBI Taxonomy" id="117069"/>
    <lineage>
        <taxon>Eukaryota</taxon>
        <taxon>Fungi</taxon>
        <taxon>Dikarya</taxon>
        <taxon>Basidiomycota</taxon>
        <taxon>Agaricomycotina</taxon>
        <taxon>Agaricomycetes</taxon>
        <taxon>Agaricomycetidae</taxon>
        <taxon>Agaricales</taxon>
        <taxon>Tricholomatineae</taxon>
        <taxon>Lyophyllaceae</taxon>
        <taxon>Sphagnurus</taxon>
    </lineage>
</organism>
<dbReference type="Pfam" id="PF20151">
    <property type="entry name" value="DUF6533"/>
    <property type="match status" value="1"/>
</dbReference>
<gene>
    <name evidence="2" type="ORF">H0H81_005114</name>
</gene>
<comment type="caution">
    <text evidence="2">The sequence shown here is derived from an EMBL/GenBank/DDBJ whole genome shotgun (WGS) entry which is preliminary data.</text>
</comment>
<evidence type="ECO:0000259" key="1">
    <source>
        <dbReference type="Pfam" id="PF20151"/>
    </source>
</evidence>
<reference evidence="2" key="2">
    <citation type="submission" date="2021-10" db="EMBL/GenBank/DDBJ databases">
        <title>Phylogenomics reveals ancestral predisposition of the termite-cultivated fungus Termitomyces towards a domesticated lifestyle.</title>
        <authorList>
            <person name="Auxier B."/>
            <person name="Grum-Grzhimaylo A."/>
            <person name="Cardenas M.E."/>
            <person name="Lodge J.D."/>
            <person name="Laessoe T."/>
            <person name="Pedersen O."/>
            <person name="Smith M.E."/>
            <person name="Kuyper T.W."/>
            <person name="Franco-Molano E.A."/>
            <person name="Baroni T.J."/>
            <person name="Aanen D.K."/>
        </authorList>
    </citation>
    <scope>NUCLEOTIDE SEQUENCE</scope>
    <source>
        <strain evidence="2">D49</strain>
    </source>
</reference>
<feature type="domain" description="DUF6533" evidence="1">
    <location>
        <begin position="9"/>
        <end position="44"/>
    </location>
</feature>
<dbReference type="Proteomes" id="UP000717328">
    <property type="component" value="Unassembled WGS sequence"/>
</dbReference>
<dbReference type="InterPro" id="IPR045340">
    <property type="entry name" value="DUF6533"/>
</dbReference>
<sequence length="71" mass="8318">MVALRSTEVFEYLHTFSLEVEFIWKSNWDLAKILFLLARYTVIFDVPVTTYCRRISPLHSPPNSLITAQMP</sequence>
<evidence type="ECO:0000313" key="2">
    <source>
        <dbReference type="EMBL" id="KAG5637280.1"/>
    </source>
</evidence>